<dbReference type="RefSeq" id="WP_073077356.1">
    <property type="nucleotide sequence ID" value="NZ_FRBL01000001.1"/>
</dbReference>
<dbReference type="InterPro" id="IPR015422">
    <property type="entry name" value="PyrdxlP-dep_Trfase_small"/>
</dbReference>
<dbReference type="GO" id="GO:0016829">
    <property type="term" value="F:lyase activity"/>
    <property type="evidence" value="ECO:0007669"/>
    <property type="project" value="UniProtKB-KW"/>
</dbReference>
<dbReference type="EMBL" id="FRBL01000001">
    <property type="protein sequence ID" value="SHK83826.1"/>
    <property type="molecule type" value="Genomic_DNA"/>
</dbReference>
<protein>
    <submittedName>
        <fullName evidence="3">Selenocysteine lyase/Cysteine desulfurase</fullName>
    </submittedName>
</protein>
<dbReference type="SUPFAM" id="SSF53383">
    <property type="entry name" value="PLP-dependent transferases"/>
    <property type="match status" value="1"/>
</dbReference>
<dbReference type="STRING" id="1419482.SAMN05444266_101319"/>
<evidence type="ECO:0000256" key="1">
    <source>
        <dbReference type="ARBA" id="ARBA00022898"/>
    </source>
</evidence>
<dbReference type="OrthoDB" id="513408at2"/>
<dbReference type="InterPro" id="IPR015421">
    <property type="entry name" value="PyrdxlP-dep_Trfase_major"/>
</dbReference>
<evidence type="ECO:0000313" key="4">
    <source>
        <dbReference type="Proteomes" id="UP000184420"/>
    </source>
</evidence>
<sequence length="390" mass="43302">MDLNLLRRDTPGCSNVIHLNNAGASLIPQPVLHAMQDYLVQETDFGGYETADKYAPAITTFYDQAATLLNTRSSNIAYTTSATDAYNLALSSVPFKPGDVVLLSENDYPSNFITLLSLQKRFGVRLELVKNTASGEIDLEDLENKIKQHRPVLVSVTHVPTSSGLVQPAAAIGDITSRLDTLYLLDACQSLGQLPVDALTIKADFISGTLRKFLRGPRGAGMLYVSDKALHAGLEPLMPDMRGADWTSTFTYQARQDAKRFELWEKNYMSVIGSATALKYANDIGIQAIANRNEILCGFLRKELAAVPGVQLMDRGAHPCSIVTFAVQGRQETGAKQYFRDKGINLHTTNRQSAIIDFQEKGVDWVLRVSPHYYNEEQELERLIEVLREW</sequence>
<dbReference type="AlphaFoldDB" id="A0A1M6VRH3"/>
<dbReference type="PANTHER" id="PTHR43586">
    <property type="entry name" value="CYSTEINE DESULFURASE"/>
    <property type="match status" value="1"/>
</dbReference>
<organism evidence="3 4">
    <name type="scientific">Chitinophaga jiangningensis</name>
    <dbReference type="NCBI Taxonomy" id="1419482"/>
    <lineage>
        <taxon>Bacteria</taxon>
        <taxon>Pseudomonadati</taxon>
        <taxon>Bacteroidota</taxon>
        <taxon>Chitinophagia</taxon>
        <taxon>Chitinophagales</taxon>
        <taxon>Chitinophagaceae</taxon>
        <taxon>Chitinophaga</taxon>
    </lineage>
</organism>
<gene>
    <name evidence="3" type="ORF">SAMN05444266_101319</name>
</gene>
<dbReference type="InterPro" id="IPR015424">
    <property type="entry name" value="PyrdxlP-dep_Trfase"/>
</dbReference>
<keyword evidence="4" id="KW-1185">Reference proteome</keyword>
<evidence type="ECO:0000259" key="2">
    <source>
        <dbReference type="Pfam" id="PF00266"/>
    </source>
</evidence>
<dbReference type="Proteomes" id="UP000184420">
    <property type="component" value="Unassembled WGS sequence"/>
</dbReference>
<keyword evidence="1" id="KW-0663">Pyridoxal phosphate</keyword>
<dbReference type="PANTHER" id="PTHR43586:SF24">
    <property type="entry name" value="BLR4730 PROTEIN"/>
    <property type="match status" value="1"/>
</dbReference>
<dbReference type="Gene3D" id="3.90.1150.10">
    <property type="entry name" value="Aspartate Aminotransferase, domain 1"/>
    <property type="match status" value="1"/>
</dbReference>
<accession>A0A1M6VRH3</accession>
<keyword evidence="3" id="KW-0456">Lyase</keyword>
<dbReference type="Gene3D" id="3.40.640.10">
    <property type="entry name" value="Type I PLP-dependent aspartate aminotransferase-like (Major domain)"/>
    <property type="match status" value="1"/>
</dbReference>
<feature type="domain" description="Aminotransferase class V" evidence="2">
    <location>
        <begin position="17"/>
        <end position="383"/>
    </location>
</feature>
<dbReference type="Pfam" id="PF00266">
    <property type="entry name" value="Aminotran_5"/>
    <property type="match status" value="1"/>
</dbReference>
<reference evidence="3 4" key="1">
    <citation type="submission" date="2016-11" db="EMBL/GenBank/DDBJ databases">
        <authorList>
            <person name="Jaros S."/>
            <person name="Januszkiewicz K."/>
            <person name="Wedrychowicz H."/>
        </authorList>
    </citation>
    <scope>NUCLEOTIDE SEQUENCE [LARGE SCALE GENOMIC DNA]</scope>
    <source>
        <strain evidence="3 4">DSM 27406</strain>
    </source>
</reference>
<name>A0A1M6VRH3_9BACT</name>
<proteinExistence type="predicted"/>
<dbReference type="InterPro" id="IPR000192">
    <property type="entry name" value="Aminotrans_V_dom"/>
</dbReference>
<evidence type="ECO:0000313" key="3">
    <source>
        <dbReference type="EMBL" id="SHK83826.1"/>
    </source>
</evidence>